<protein>
    <submittedName>
        <fullName evidence="2">Uncharacterized protein</fullName>
    </submittedName>
</protein>
<accession>A0A8J3U615</accession>
<dbReference type="AlphaFoldDB" id="A0A8J3U615"/>
<dbReference type="RefSeq" id="WP_204074483.1">
    <property type="nucleotide sequence ID" value="NZ_BAABHI010000008.1"/>
</dbReference>
<evidence type="ECO:0000313" key="2">
    <source>
        <dbReference type="EMBL" id="GII38860.1"/>
    </source>
</evidence>
<keyword evidence="1" id="KW-0472">Membrane</keyword>
<comment type="caution">
    <text evidence="2">The sequence shown here is derived from an EMBL/GenBank/DDBJ whole genome shotgun (WGS) entry which is preliminary data.</text>
</comment>
<organism evidence="2 3">
    <name type="scientific">Planotetraspora phitsanulokensis</name>
    <dbReference type="NCBI Taxonomy" id="575192"/>
    <lineage>
        <taxon>Bacteria</taxon>
        <taxon>Bacillati</taxon>
        <taxon>Actinomycetota</taxon>
        <taxon>Actinomycetes</taxon>
        <taxon>Streptosporangiales</taxon>
        <taxon>Streptosporangiaceae</taxon>
        <taxon>Planotetraspora</taxon>
    </lineage>
</organism>
<dbReference type="EMBL" id="BOOP01000018">
    <property type="protein sequence ID" value="GII38860.1"/>
    <property type="molecule type" value="Genomic_DNA"/>
</dbReference>
<keyword evidence="1" id="KW-0812">Transmembrane</keyword>
<dbReference type="Proteomes" id="UP000622547">
    <property type="component" value="Unassembled WGS sequence"/>
</dbReference>
<feature type="transmembrane region" description="Helical" evidence="1">
    <location>
        <begin position="87"/>
        <end position="110"/>
    </location>
</feature>
<keyword evidence="1" id="KW-1133">Transmembrane helix</keyword>
<gene>
    <name evidence="2" type="ORF">Pph01_38630</name>
</gene>
<keyword evidence="3" id="KW-1185">Reference proteome</keyword>
<proteinExistence type="predicted"/>
<name>A0A8J3U615_9ACTN</name>
<feature type="transmembrane region" description="Helical" evidence="1">
    <location>
        <begin position="30"/>
        <end position="48"/>
    </location>
</feature>
<reference evidence="2 3" key="1">
    <citation type="submission" date="2021-01" db="EMBL/GenBank/DDBJ databases">
        <title>Whole genome shotgun sequence of Planotetraspora phitsanulokensis NBRC 104273.</title>
        <authorList>
            <person name="Komaki H."/>
            <person name="Tamura T."/>
        </authorList>
    </citation>
    <scope>NUCLEOTIDE SEQUENCE [LARGE SCALE GENOMIC DNA]</scope>
    <source>
        <strain evidence="2 3">NBRC 104273</strain>
    </source>
</reference>
<feature type="transmembrane region" description="Helical" evidence="1">
    <location>
        <begin position="116"/>
        <end position="138"/>
    </location>
</feature>
<feature type="transmembrane region" description="Helical" evidence="1">
    <location>
        <begin position="54"/>
        <end position="75"/>
    </location>
</feature>
<evidence type="ECO:0000313" key="3">
    <source>
        <dbReference type="Proteomes" id="UP000622547"/>
    </source>
</evidence>
<evidence type="ECO:0000256" key="1">
    <source>
        <dbReference type="SAM" id="Phobius"/>
    </source>
</evidence>
<sequence length="144" mass="15747">MNAEEGLSPGQALEEIDRVDQEVRRSARGVARLFLILGLCTMVYWPAVSLGRGLVAGLAGAGWIVLTIASCVYWSRMRVRDSYTMRINSRVSAMYVLATVVVFAFVALVLPDDRGLGWIAALVALSVLAGSSLVYAAWRIREVR</sequence>